<keyword evidence="2" id="KW-1003">Cell membrane</keyword>
<dbReference type="EMBL" id="MCFG01000053">
    <property type="protein sequence ID" value="ORX84397.1"/>
    <property type="molecule type" value="Genomic_DNA"/>
</dbReference>
<evidence type="ECO:0000256" key="5">
    <source>
        <dbReference type="ARBA" id="ARBA00022692"/>
    </source>
</evidence>
<evidence type="ECO:0008006" key="12">
    <source>
        <dbReference type="Google" id="ProtNLM"/>
    </source>
</evidence>
<feature type="transmembrane region" description="Helical" evidence="9">
    <location>
        <begin position="171"/>
        <end position="193"/>
    </location>
</feature>
<comment type="caution">
    <text evidence="10">The sequence shown here is derived from an EMBL/GenBank/DDBJ whole genome shotgun (WGS) entry which is preliminary data.</text>
</comment>
<evidence type="ECO:0000256" key="1">
    <source>
        <dbReference type="ARBA" id="ARBA00004236"/>
    </source>
</evidence>
<accession>A0A1Y1XFA1</accession>
<dbReference type="Proteomes" id="UP000193944">
    <property type="component" value="Unassembled WGS sequence"/>
</dbReference>
<evidence type="ECO:0000313" key="10">
    <source>
        <dbReference type="EMBL" id="ORX84397.1"/>
    </source>
</evidence>
<proteinExistence type="predicted"/>
<dbReference type="PANTHER" id="PTHR22913">
    <property type="entry name" value="HYALURONAN SYNTHASE"/>
    <property type="match status" value="1"/>
</dbReference>
<dbReference type="Gene3D" id="3.90.550.10">
    <property type="entry name" value="Spore Coat Polysaccharide Biosynthesis Protein SpsA, Chain A"/>
    <property type="match status" value="1"/>
</dbReference>
<evidence type="ECO:0000256" key="8">
    <source>
        <dbReference type="SAM" id="MobiDB-lite"/>
    </source>
</evidence>
<feature type="transmembrane region" description="Helical" evidence="9">
    <location>
        <begin position="137"/>
        <end position="159"/>
    </location>
</feature>
<evidence type="ECO:0000256" key="9">
    <source>
        <dbReference type="SAM" id="Phobius"/>
    </source>
</evidence>
<keyword evidence="4" id="KW-0808">Transferase</keyword>
<evidence type="ECO:0000256" key="7">
    <source>
        <dbReference type="ARBA" id="ARBA00023136"/>
    </source>
</evidence>
<sequence>MSKRYTNTESSYRPSIYNNPPSDYIPPPSKQSWNDYPDYNNQPNDNYYNNMNGDITNAYKKQNRPNGDIPMNTISIDNGYPDDKTYSKYNSYNPNLQNSTNYTYSTQNVNAFPNKYNAPRVPLADPQTPKEKTQRKIVLIWTLAASILLITPVIVGYIIGQAIIRTTLWTLGFYGLVIVIHYIIQAIFAYLNYRKVTKKKNRRRKDWTGLSTGLLVVGYREDPELFRGCLKSITYLRYAKNERIIVVVDGNEEEDRYMGDIFSKVFSRWDHRVITTDFRLQDIEMFEQRAIKLVEEVKKCMGPVCIMQPHFGKRAAMYTGFQVLLQCQVEAVVVTDSDTILDTHCIKELAFMLDDNFVGAATGDVRIWNTGTMLSFLSSLRYWFAFNMERSAQSFQNCVTCVSGPLGIYRTDVLREIIDKWINQRFLGSLCTYGDDRHLTNLTLALGRYVKFTPYAFCYTETPETFIRWVTQQTRWSKSFYREALFAIKAIPVQSLWMTYEILFHIIYPFILIYSLLLLIYKGTLWQLITWILTLFIMGAFRSLFALIYTRKFKFVFNIFYGVVYLIGFIPAKIQALLFLWDNGWGTSSRLKKISNWNQKLIPILWVIVLIVGIVINIRRFIVSDTEKFEIYHIIGLIILVCTLLVGFICYNFYQDHEKKKRVAREQERRKINRDQNFSKYHSYIETDMGVPFNNMQDQY</sequence>
<feature type="transmembrane region" description="Helical" evidence="9">
    <location>
        <begin position="480"/>
        <end position="497"/>
    </location>
</feature>
<evidence type="ECO:0000256" key="6">
    <source>
        <dbReference type="ARBA" id="ARBA00022989"/>
    </source>
</evidence>
<dbReference type="GO" id="GO:0085029">
    <property type="term" value="P:extracellular matrix assembly"/>
    <property type="evidence" value="ECO:0007669"/>
    <property type="project" value="TreeGrafter"/>
</dbReference>
<keyword evidence="7 9" id="KW-0472">Membrane</keyword>
<dbReference type="GO" id="GO:0030213">
    <property type="term" value="P:hyaluronan biosynthetic process"/>
    <property type="evidence" value="ECO:0007669"/>
    <property type="project" value="TreeGrafter"/>
</dbReference>
<evidence type="ECO:0000256" key="3">
    <source>
        <dbReference type="ARBA" id="ARBA00022676"/>
    </source>
</evidence>
<dbReference type="InterPro" id="IPR036640">
    <property type="entry name" value="ABC1_TM_sf"/>
</dbReference>
<feature type="region of interest" description="Disordered" evidence="8">
    <location>
        <begin position="1"/>
        <end position="44"/>
    </location>
</feature>
<protein>
    <recommendedName>
        <fullName evidence="12">Hyaluronan synthase</fullName>
    </recommendedName>
</protein>
<dbReference type="GO" id="GO:0005886">
    <property type="term" value="C:plasma membrane"/>
    <property type="evidence" value="ECO:0007669"/>
    <property type="project" value="UniProtKB-SubCell"/>
</dbReference>
<dbReference type="SUPFAM" id="SSF90123">
    <property type="entry name" value="ABC transporter transmembrane region"/>
    <property type="match status" value="1"/>
</dbReference>
<dbReference type="InterPro" id="IPR029044">
    <property type="entry name" value="Nucleotide-diphossugar_trans"/>
</dbReference>
<feature type="transmembrane region" description="Helical" evidence="9">
    <location>
        <begin position="555"/>
        <end position="580"/>
    </location>
</feature>
<reference evidence="10 11" key="2">
    <citation type="submission" date="2016-08" db="EMBL/GenBank/DDBJ databases">
        <title>Pervasive Adenine N6-methylation of Active Genes in Fungi.</title>
        <authorList>
            <consortium name="DOE Joint Genome Institute"/>
            <person name="Mondo S.J."/>
            <person name="Dannebaum R.O."/>
            <person name="Kuo R.C."/>
            <person name="Labutti K."/>
            <person name="Haridas S."/>
            <person name="Kuo A."/>
            <person name="Salamov A."/>
            <person name="Ahrendt S.R."/>
            <person name="Lipzen A."/>
            <person name="Sullivan W."/>
            <person name="Andreopoulos W.B."/>
            <person name="Clum A."/>
            <person name="Lindquist E."/>
            <person name="Daum C."/>
            <person name="Ramamoorthy G.K."/>
            <person name="Gryganskyi A."/>
            <person name="Culley D."/>
            <person name="Magnuson J.K."/>
            <person name="James T.Y."/>
            <person name="O'Malley M.A."/>
            <person name="Stajich J.E."/>
            <person name="Spatafora J.W."/>
            <person name="Visel A."/>
            <person name="Grigoriev I.V."/>
        </authorList>
    </citation>
    <scope>NUCLEOTIDE SEQUENCE [LARGE SCALE GENOMIC DNA]</scope>
    <source>
        <strain evidence="10 11">S4</strain>
    </source>
</reference>
<keyword evidence="3" id="KW-0328">Glycosyltransferase</keyword>
<feature type="transmembrane region" description="Helical" evidence="9">
    <location>
        <begin position="601"/>
        <end position="619"/>
    </location>
</feature>
<dbReference type="PANTHER" id="PTHR22913:SF12">
    <property type="entry name" value="MANNURONAN SYNTHASE"/>
    <property type="match status" value="1"/>
</dbReference>
<keyword evidence="11" id="KW-1185">Reference proteome</keyword>
<dbReference type="STRING" id="1754192.A0A1Y1XFA1"/>
<feature type="compositionally biased region" description="Polar residues" evidence="8">
    <location>
        <begin position="1"/>
        <end position="21"/>
    </location>
</feature>
<dbReference type="GO" id="GO:0005524">
    <property type="term" value="F:ATP binding"/>
    <property type="evidence" value="ECO:0007669"/>
    <property type="project" value="InterPro"/>
</dbReference>
<evidence type="ECO:0000256" key="4">
    <source>
        <dbReference type="ARBA" id="ARBA00022679"/>
    </source>
</evidence>
<evidence type="ECO:0000256" key="2">
    <source>
        <dbReference type="ARBA" id="ARBA00022475"/>
    </source>
</evidence>
<comment type="subcellular location">
    <subcellularLocation>
        <location evidence="1">Cell membrane</location>
    </subcellularLocation>
</comment>
<evidence type="ECO:0000313" key="11">
    <source>
        <dbReference type="Proteomes" id="UP000193944"/>
    </source>
</evidence>
<name>A0A1Y1XFA1_9FUNG</name>
<organism evidence="10 11">
    <name type="scientific">Anaeromyces robustus</name>
    <dbReference type="NCBI Taxonomy" id="1754192"/>
    <lineage>
        <taxon>Eukaryota</taxon>
        <taxon>Fungi</taxon>
        <taxon>Fungi incertae sedis</taxon>
        <taxon>Chytridiomycota</taxon>
        <taxon>Chytridiomycota incertae sedis</taxon>
        <taxon>Neocallimastigomycetes</taxon>
        <taxon>Neocallimastigales</taxon>
        <taxon>Neocallimastigaceae</taxon>
        <taxon>Anaeromyces</taxon>
    </lineage>
</organism>
<dbReference type="GO" id="GO:0050501">
    <property type="term" value="F:hyaluronan synthase activity"/>
    <property type="evidence" value="ECO:0007669"/>
    <property type="project" value="TreeGrafter"/>
</dbReference>
<dbReference type="SUPFAM" id="SSF53448">
    <property type="entry name" value="Nucleotide-diphospho-sugar transferases"/>
    <property type="match status" value="1"/>
</dbReference>
<dbReference type="OrthoDB" id="9876900at2759"/>
<feature type="transmembrane region" description="Helical" evidence="9">
    <location>
        <begin position="528"/>
        <end position="549"/>
    </location>
</feature>
<feature type="transmembrane region" description="Helical" evidence="9">
    <location>
        <begin position="503"/>
        <end position="521"/>
    </location>
</feature>
<reference evidence="10 11" key="1">
    <citation type="submission" date="2016-08" db="EMBL/GenBank/DDBJ databases">
        <title>A Parts List for Fungal Cellulosomes Revealed by Comparative Genomics.</title>
        <authorList>
            <consortium name="DOE Joint Genome Institute"/>
            <person name="Haitjema C.H."/>
            <person name="Gilmore S.P."/>
            <person name="Henske J.K."/>
            <person name="Solomon K.V."/>
            <person name="De Groot R."/>
            <person name="Kuo A."/>
            <person name="Mondo S.J."/>
            <person name="Salamov A.A."/>
            <person name="Labutti K."/>
            <person name="Zhao Z."/>
            <person name="Chiniquy J."/>
            <person name="Barry K."/>
            <person name="Brewer H.M."/>
            <person name="Purvine S.O."/>
            <person name="Wright A.T."/>
            <person name="Boxma B."/>
            <person name="Van Alen T."/>
            <person name="Hackstein J.H."/>
            <person name="Baker S.E."/>
            <person name="Grigoriev I.V."/>
            <person name="O'Malley M.A."/>
        </authorList>
    </citation>
    <scope>NUCLEOTIDE SEQUENCE [LARGE SCALE GENOMIC DNA]</scope>
    <source>
        <strain evidence="10 11">S4</strain>
    </source>
</reference>
<feature type="transmembrane region" description="Helical" evidence="9">
    <location>
        <begin position="631"/>
        <end position="654"/>
    </location>
</feature>
<gene>
    <name evidence="10" type="ORF">BCR32DRAFT_230492</name>
</gene>
<keyword evidence="6 9" id="KW-1133">Transmembrane helix</keyword>
<keyword evidence="5 9" id="KW-0812">Transmembrane</keyword>
<dbReference type="AlphaFoldDB" id="A0A1Y1XFA1"/>
<feature type="compositionally biased region" description="Low complexity" evidence="8">
    <location>
        <begin position="34"/>
        <end position="44"/>
    </location>
</feature>
<dbReference type="Pfam" id="PF13641">
    <property type="entry name" value="Glyco_tranf_2_3"/>
    <property type="match status" value="1"/>
</dbReference>